<protein>
    <submittedName>
        <fullName evidence="1">Uncharacterized protein</fullName>
    </submittedName>
</protein>
<accession>A0ABR6ZCA2</accession>
<evidence type="ECO:0000313" key="2">
    <source>
        <dbReference type="Proteomes" id="UP000646911"/>
    </source>
</evidence>
<comment type="caution">
    <text evidence="1">The sequence shown here is derived from an EMBL/GenBank/DDBJ whole genome shotgun (WGS) entry which is preliminary data.</text>
</comment>
<name>A0ABR6ZCA2_9BURK</name>
<gene>
    <name evidence="1" type="ORF">H8L47_16740</name>
</gene>
<reference evidence="1 2" key="1">
    <citation type="submission" date="2020-08" db="EMBL/GenBank/DDBJ databases">
        <title>Novel species isolated from subtropical streams in China.</title>
        <authorList>
            <person name="Lu H."/>
        </authorList>
    </citation>
    <scope>NUCLEOTIDE SEQUENCE [LARGE SCALE GENOMIC DNA]</scope>
    <source>
        <strain evidence="1 2">NL8W</strain>
    </source>
</reference>
<proteinExistence type="predicted"/>
<sequence length="168" mass="18885">MSAFEKSQDQKKALQLNAAALKVTRHLPETSWRTIENYDDAGLYYYESGKWKASAQHQAIAVLLACGMEDSKAMFPVYVKRLGFAFSKYRPGQDFAPIAANPLILLSDIAFNLRANADLRKRYFKTIKLKPGTQTPTAAYLYKIKPDALPATCYIQPDQAKEQAVKSE</sequence>
<evidence type="ECO:0000313" key="1">
    <source>
        <dbReference type="EMBL" id="MBC3909206.1"/>
    </source>
</evidence>
<dbReference type="RefSeq" id="WP_186954742.1">
    <property type="nucleotide sequence ID" value="NZ_JACOFX010000009.1"/>
</dbReference>
<dbReference type="EMBL" id="JACOFX010000009">
    <property type="protein sequence ID" value="MBC3909206.1"/>
    <property type="molecule type" value="Genomic_DNA"/>
</dbReference>
<dbReference type="Proteomes" id="UP000646911">
    <property type="component" value="Unassembled WGS sequence"/>
</dbReference>
<keyword evidence="2" id="KW-1185">Reference proteome</keyword>
<organism evidence="1 2">
    <name type="scientific">Undibacterium umbellatum</name>
    <dbReference type="NCBI Taxonomy" id="2762300"/>
    <lineage>
        <taxon>Bacteria</taxon>
        <taxon>Pseudomonadati</taxon>
        <taxon>Pseudomonadota</taxon>
        <taxon>Betaproteobacteria</taxon>
        <taxon>Burkholderiales</taxon>
        <taxon>Oxalobacteraceae</taxon>
        <taxon>Undibacterium</taxon>
    </lineage>
</organism>